<dbReference type="Gene3D" id="1.20.1560.10">
    <property type="entry name" value="ABC transporter type 1, transmembrane domain"/>
    <property type="match status" value="1"/>
</dbReference>
<dbReference type="InterPro" id="IPR036640">
    <property type="entry name" value="ABC1_TM_sf"/>
</dbReference>
<sequence length="556" mass="56409">MSTTGRQVLRRSIAGQRRSVVLAALLTAGHQGGEALVPVVIGVVIDQAVAGRSAGTLVLWLVVLGVLFAALSTSYRLGARFGERAAERAAHDLRLDVGRRVLHPGGVAGSGTLAGELVNIGTSDAKRVGTVNGVLPFGVAGLAGLLVSAVALLTMSLPLGLLVLLGTPPMLYLAHLIGKPLERRSEAEQERSAFASGVATDLVAGLRVLKGIGAERAAVDRYRRTSQDSLRATLRAARAQAWHNGALLALTGIFIAVVALVGGTLAAAGDISVGDLVAAVGLAQYLITPFTIFSWVNGELAQGRASAARVADVLNAAPAVGGGDAVLPVPAAGHVKLSALNRGALRDVGFEARPGELLGVVATDPAAATDLLDCLGRAADPAGGSVSVDSVDLSTVDPSRVREVVLVAAHDADLFAGTVADNIETGPKTAEAITAAAVDEVASALPDGVATAVTERGRSLSGGQRQRVALARALAADAPVLVLHDPTTAVDTVTEARIAAGLAALRRGRTTILVTTSPALLAATDRVVLLDDGRVAGEGSHAELTARPDYRAAVLS</sequence>
<dbReference type="Pfam" id="PF00005">
    <property type="entry name" value="ABC_tran"/>
    <property type="match status" value="1"/>
</dbReference>
<feature type="transmembrane region" description="Helical" evidence="5">
    <location>
        <begin position="20"/>
        <end position="45"/>
    </location>
</feature>
<dbReference type="GO" id="GO:0005886">
    <property type="term" value="C:plasma membrane"/>
    <property type="evidence" value="ECO:0007669"/>
    <property type="project" value="UniProtKB-SubCell"/>
</dbReference>
<dbReference type="SUPFAM" id="SSF90123">
    <property type="entry name" value="ABC transporter transmembrane region"/>
    <property type="match status" value="1"/>
</dbReference>
<evidence type="ECO:0000256" key="4">
    <source>
        <dbReference type="ARBA" id="ARBA00023136"/>
    </source>
</evidence>
<evidence type="ECO:0000256" key="2">
    <source>
        <dbReference type="ARBA" id="ARBA00022692"/>
    </source>
</evidence>
<dbReference type="PANTHER" id="PTHR43394:SF1">
    <property type="entry name" value="ATP-BINDING CASSETTE SUB-FAMILY B MEMBER 10, MITOCHONDRIAL"/>
    <property type="match status" value="1"/>
</dbReference>
<evidence type="ECO:0000313" key="9">
    <source>
        <dbReference type="Proteomes" id="UP000027345"/>
    </source>
</evidence>
<dbReference type="PROSITE" id="PS00211">
    <property type="entry name" value="ABC_TRANSPORTER_1"/>
    <property type="match status" value="1"/>
</dbReference>
<dbReference type="AlphaFoldDB" id="A0A066UE24"/>
<dbReference type="RefSeq" id="WP_043778912.1">
    <property type="nucleotide sequence ID" value="NZ_JMQI01000021.1"/>
</dbReference>
<dbReference type="eggNOG" id="COG1132">
    <property type="taxonomic scope" value="Bacteria"/>
</dbReference>
<evidence type="ECO:0000256" key="1">
    <source>
        <dbReference type="ARBA" id="ARBA00004651"/>
    </source>
</evidence>
<dbReference type="PANTHER" id="PTHR43394">
    <property type="entry name" value="ATP-DEPENDENT PERMEASE MDL1, MITOCHONDRIAL"/>
    <property type="match status" value="1"/>
</dbReference>
<reference evidence="8 9" key="1">
    <citation type="submission" date="2014-05" db="EMBL/GenBank/DDBJ databases">
        <title>Draft genome sequence of Amycolatopsis rifamycinica DSM 46095.</title>
        <authorList>
            <person name="Lal R."/>
            <person name="Saxena A."/>
            <person name="Kumari R."/>
            <person name="Mukherjee U."/>
            <person name="Singh P."/>
            <person name="Sangwan N."/>
            <person name="Mahato N.K."/>
        </authorList>
    </citation>
    <scope>NUCLEOTIDE SEQUENCE [LARGE SCALE GENOMIC DNA]</scope>
    <source>
        <strain evidence="8 9">DSM 46095</strain>
    </source>
</reference>
<feature type="transmembrane region" description="Helical" evidence="5">
    <location>
        <begin position="273"/>
        <end position="296"/>
    </location>
</feature>
<comment type="caution">
    <text evidence="8">The sequence shown here is derived from an EMBL/GenBank/DDBJ whole genome shotgun (WGS) entry which is preliminary data.</text>
</comment>
<feature type="transmembrane region" description="Helical" evidence="5">
    <location>
        <begin position="159"/>
        <end position="177"/>
    </location>
</feature>
<feature type="transmembrane region" description="Helical" evidence="5">
    <location>
        <begin position="134"/>
        <end position="153"/>
    </location>
</feature>
<dbReference type="GO" id="GO:0016887">
    <property type="term" value="F:ATP hydrolysis activity"/>
    <property type="evidence" value="ECO:0007669"/>
    <property type="project" value="InterPro"/>
</dbReference>
<evidence type="ECO:0000259" key="7">
    <source>
        <dbReference type="PROSITE" id="PS50929"/>
    </source>
</evidence>
<dbReference type="InterPro" id="IPR011527">
    <property type="entry name" value="ABC1_TM_dom"/>
</dbReference>
<dbReference type="Proteomes" id="UP000027345">
    <property type="component" value="Unassembled WGS sequence"/>
</dbReference>
<dbReference type="InterPro" id="IPR017871">
    <property type="entry name" value="ABC_transporter-like_CS"/>
</dbReference>
<dbReference type="EMBL" id="JMQI01000021">
    <property type="protein sequence ID" value="KDN22409.1"/>
    <property type="molecule type" value="Genomic_DNA"/>
</dbReference>
<dbReference type="OrthoDB" id="4966664at2"/>
<dbReference type="GO" id="GO:0015421">
    <property type="term" value="F:ABC-type oligopeptide transporter activity"/>
    <property type="evidence" value="ECO:0007669"/>
    <property type="project" value="TreeGrafter"/>
</dbReference>
<keyword evidence="3 5" id="KW-1133">Transmembrane helix</keyword>
<evidence type="ECO:0000256" key="3">
    <source>
        <dbReference type="ARBA" id="ARBA00022989"/>
    </source>
</evidence>
<dbReference type="PROSITE" id="PS50929">
    <property type="entry name" value="ABC_TM1F"/>
    <property type="match status" value="1"/>
</dbReference>
<evidence type="ECO:0000259" key="6">
    <source>
        <dbReference type="PROSITE" id="PS50893"/>
    </source>
</evidence>
<keyword evidence="4 5" id="KW-0472">Membrane</keyword>
<dbReference type="CDD" id="cd07346">
    <property type="entry name" value="ABC_6TM_exporters"/>
    <property type="match status" value="1"/>
</dbReference>
<evidence type="ECO:0000313" key="8">
    <source>
        <dbReference type="EMBL" id="KDN22409.1"/>
    </source>
</evidence>
<dbReference type="Pfam" id="PF00664">
    <property type="entry name" value="ABC_membrane"/>
    <property type="match status" value="1"/>
</dbReference>
<feature type="transmembrane region" description="Helical" evidence="5">
    <location>
        <begin position="245"/>
        <end position="267"/>
    </location>
</feature>
<comment type="subcellular location">
    <subcellularLocation>
        <location evidence="1">Cell membrane</location>
        <topology evidence="1">Multi-pass membrane protein</topology>
    </subcellularLocation>
</comment>
<evidence type="ECO:0000256" key="5">
    <source>
        <dbReference type="SAM" id="Phobius"/>
    </source>
</evidence>
<proteinExistence type="predicted"/>
<dbReference type="SUPFAM" id="SSF52540">
    <property type="entry name" value="P-loop containing nucleoside triphosphate hydrolases"/>
    <property type="match status" value="1"/>
</dbReference>
<dbReference type="PROSITE" id="PS50893">
    <property type="entry name" value="ABC_TRANSPORTER_2"/>
    <property type="match status" value="1"/>
</dbReference>
<dbReference type="Gene3D" id="3.40.50.300">
    <property type="entry name" value="P-loop containing nucleotide triphosphate hydrolases"/>
    <property type="match status" value="1"/>
</dbReference>
<dbReference type="STRING" id="287986.DV20_10900"/>
<dbReference type="InterPro" id="IPR027417">
    <property type="entry name" value="P-loop_NTPase"/>
</dbReference>
<keyword evidence="2 5" id="KW-0812">Transmembrane</keyword>
<dbReference type="InterPro" id="IPR003439">
    <property type="entry name" value="ABC_transporter-like_ATP-bd"/>
</dbReference>
<dbReference type="GO" id="GO:0005524">
    <property type="term" value="F:ATP binding"/>
    <property type="evidence" value="ECO:0007669"/>
    <property type="project" value="InterPro"/>
</dbReference>
<organism evidence="8 9">
    <name type="scientific">Amycolatopsis rifamycinica</name>
    <dbReference type="NCBI Taxonomy" id="287986"/>
    <lineage>
        <taxon>Bacteria</taxon>
        <taxon>Bacillati</taxon>
        <taxon>Actinomycetota</taxon>
        <taxon>Actinomycetes</taxon>
        <taxon>Pseudonocardiales</taxon>
        <taxon>Pseudonocardiaceae</taxon>
        <taxon>Amycolatopsis</taxon>
    </lineage>
</organism>
<feature type="transmembrane region" description="Helical" evidence="5">
    <location>
        <begin position="57"/>
        <end position="78"/>
    </location>
</feature>
<keyword evidence="9" id="KW-1185">Reference proteome</keyword>
<feature type="domain" description="ABC transmembrane type-1" evidence="7">
    <location>
        <begin position="21"/>
        <end position="302"/>
    </location>
</feature>
<feature type="domain" description="ABC transporter" evidence="6">
    <location>
        <begin position="308"/>
        <end position="556"/>
    </location>
</feature>
<name>A0A066UE24_9PSEU</name>
<gene>
    <name evidence="8" type="ORF">DV20_10900</name>
</gene>
<accession>A0A066UE24</accession>
<dbReference type="InterPro" id="IPR039421">
    <property type="entry name" value="Type_1_exporter"/>
</dbReference>
<protein>
    <submittedName>
        <fullName evidence="8">Multidrug ABC transporter ATPase</fullName>
    </submittedName>
</protein>